<dbReference type="PANTHER" id="PTHR34415:SF1">
    <property type="entry name" value="INTEGRASE CATALYTIC DOMAIN-CONTAINING PROTEIN"/>
    <property type="match status" value="1"/>
</dbReference>
<dbReference type="AlphaFoldDB" id="A0A1X7TUE9"/>
<organism evidence="1">
    <name type="scientific">Amphimedon queenslandica</name>
    <name type="common">Sponge</name>
    <dbReference type="NCBI Taxonomy" id="400682"/>
    <lineage>
        <taxon>Eukaryota</taxon>
        <taxon>Metazoa</taxon>
        <taxon>Porifera</taxon>
        <taxon>Demospongiae</taxon>
        <taxon>Heteroscleromorpha</taxon>
        <taxon>Haplosclerida</taxon>
        <taxon>Niphatidae</taxon>
        <taxon>Amphimedon</taxon>
    </lineage>
</organism>
<dbReference type="EnsemblMetazoa" id="Aqu2.1.18529_001">
    <property type="protein sequence ID" value="Aqu2.1.18529_001"/>
    <property type="gene ID" value="Aqu2.1.18529"/>
</dbReference>
<dbReference type="InParanoid" id="A0A1X7TUE9"/>
<accession>A0A1X7TUE9</accession>
<evidence type="ECO:0000313" key="1">
    <source>
        <dbReference type="EnsemblMetazoa" id="Aqu2.1.18529_001"/>
    </source>
</evidence>
<dbReference type="PANTHER" id="PTHR34415">
    <property type="entry name" value="INTEGRASE CATALYTIC DOMAIN-CONTAINING PROTEIN"/>
    <property type="match status" value="1"/>
</dbReference>
<name>A0A1X7TUE9_AMPQE</name>
<protein>
    <submittedName>
        <fullName evidence="1">Uncharacterized protein</fullName>
    </submittedName>
</protein>
<sequence>MTILGHLMSLTSCETVERNSTEYKYRGKKKKYVRSSSCSSTVSDGTYKKWRRHFLQNGMQPRVHGNTGHIQRHALSVEGVKDVVAFLENYAEDYRILLPWRIPGVRAYQKDKILPSTVSRSVVYRQYADAGRERALSESSFKRISRKHVPQIYSIKPMMYIC</sequence>
<reference evidence="1" key="1">
    <citation type="submission" date="2017-05" db="UniProtKB">
        <authorList>
            <consortium name="EnsemblMetazoa"/>
        </authorList>
    </citation>
    <scope>IDENTIFICATION</scope>
</reference>
<proteinExistence type="predicted"/>